<keyword evidence="20" id="KW-1185">Reference proteome</keyword>
<evidence type="ECO:0000313" key="20">
    <source>
        <dbReference type="Proteomes" id="UP000518266"/>
    </source>
</evidence>
<comment type="subcellular location">
    <subcellularLocation>
        <location evidence="1">Nucleus</location>
    </subcellularLocation>
</comment>
<evidence type="ECO:0000256" key="10">
    <source>
        <dbReference type="ARBA" id="ARBA00023315"/>
    </source>
</evidence>
<feature type="region of interest" description="Disordered" evidence="15">
    <location>
        <begin position="433"/>
        <end position="639"/>
    </location>
</feature>
<dbReference type="AlphaFoldDB" id="A0A7J5YKG3"/>
<proteinExistence type="inferred from homology"/>
<keyword evidence="10" id="KW-0012">Acyltransferase</keyword>
<dbReference type="PROSITE" id="PS00737">
    <property type="entry name" value="THIOLASE_2"/>
    <property type="match status" value="1"/>
</dbReference>
<feature type="domain" description="Thiolase C-terminal" evidence="18">
    <location>
        <begin position="913"/>
        <end position="1031"/>
    </location>
</feature>
<evidence type="ECO:0000256" key="6">
    <source>
        <dbReference type="ARBA" id="ARBA00022664"/>
    </source>
</evidence>
<feature type="transmembrane region" description="Helical" evidence="16">
    <location>
        <begin position="106"/>
        <end position="127"/>
    </location>
</feature>
<dbReference type="InterPro" id="IPR020613">
    <property type="entry name" value="Thiolase_CS"/>
</dbReference>
<keyword evidence="6" id="KW-0507">mRNA processing</keyword>
<dbReference type="NCBIfam" id="TIGR01930">
    <property type="entry name" value="AcCoA-C-Actrans"/>
    <property type="match status" value="1"/>
</dbReference>
<dbReference type="InterPro" id="IPR020616">
    <property type="entry name" value="Thiolase_N"/>
</dbReference>
<dbReference type="PANTHER" id="PTHR18919">
    <property type="entry name" value="ACETYL-COA C-ACYLTRANSFERASE"/>
    <property type="match status" value="1"/>
</dbReference>
<name>A0A7J5YKG3_DISMA</name>
<dbReference type="InterPro" id="IPR033757">
    <property type="entry name" value="WTAP"/>
</dbReference>
<feature type="compositionally biased region" description="Polar residues" evidence="15">
    <location>
        <begin position="485"/>
        <end position="501"/>
    </location>
</feature>
<evidence type="ECO:0000259" key="17">
    <source>
        <dbReference type="Pfam" id="PF00108"/>
    </source>
</evidence>
<evidence type="ECO:0000256" key="8">
    <source>
        <dbReference type="ARBA" id="ARBA00023187"/>
    </source>
</evidence>
<dbReference type="GO" id="GO:0016556">
    <property type="term" value="P:mRNA modification"/>
    <property type="evidence" value="ECO:0007669"/>
    <property type="project" value="InterPro"/>
</dbReference>
<keyword evidence="16" id="KW-0472">Membrane</keyword>
<dbReference type="GO" id="GO:0006397">
    <property type="term" value="P:mRNA processing"/>
    <property type="evidence" value="ECO:0007669"/>
    <property type="project" value="UniProtKB-KW"/>
</dbReference>
<dbReference type="GO" id="GO:0016747">
    <property type="term" value="F:acyltransferase activity, transferring groups other than amino-acyl groups"/>
    <property type="evidence" value="ECO:0007669"/>
    <property type="project" value="InterPro"/>
</dbReference>
<keyword evidence="16" id="KW-1133">Transmembrane helix</keyword>
<dbReference type="OrthoDB" id="5404651at2759"/>
<dbReference type="PROSITE" id="PS00099">
    <property type="entry name" value="THIOLASE_3"/>
    <property type="match status" value="1"/>
</dbReference>
<comment type="caution">
    <text evidence="19">The sequence shown here is derived from an EMBL/GenBank/DDBJ whole genome shotgun (WGS) entry which is preliminary data.</text>
</comment>
<evidence type="ECO:0000256" key="7">
    <source>
        <dbReference type="ARBA" id="ARBA00022679"/>
    </source>
</evidence>
<keyword evidence="7" id="KW-0808">Transferase</keyword>
<keyword evidence="9" id="KW-0539">Nucleus</keyword>
<evidence type="ECO:0000256" key="13">
    <source>
        <dbReference type="ARBA" id="ARBA00033097"/>
    </source>
</evidence>
<evidence type="ECO:0000256" key="3">
    <source>
        <dbReference type="ARBA" id="ARBA00010313"/>
    </source>
</evidence>
<evidence type="ECO:0000313" key="19">
    <source>
        <dbReference type="EMBL" id="KAF3849945.1"/>
    </source>
</evidence>
<dbReference type="InterPro" id="IPR002155">
    <property type="entry name" value="Thiolase"/>
</dbReference>
<dbReference type="GO" id="GO:0008380">
    <property type="term" value="P:RNA splicing"/>
    <property type="evidence" value="ECO:0007669"/>
    <property type="project" value="UniProtKB-KW"/>
</dbReference>
<evidence type="ECO:0000256" key="9">
    <source>
        <dbReference type="ARBA" id="ARBA00023242"/>
    </source>
</evidence>
<dbReference type="Pfam" id="PF00108">
    <property type="entry name" value="Thiolase_N"/>
    <property type="match status" value="1"/>
</dbReference>
<evidence type="ECO:0000256" key="1">
    <source>
        <dbReference type="ARBA" id="ARBA00004123"/>
    </source>
</evidence>
<evidence type="ECO:0000256" key="5">
    <source>
        <dbReference type="ARBA" id="ARBA00017540"/>
    </source>
</evidence>
<dbReference type="Proteomes" id="UP000518266">
    <property type="component" value="Unassembled WGS sequence"/>
</dbReference>
<evidence type="ECO:0000256" key="11">
    <source>
        <dbReference type="ARBA" id="ARBA00032336"/>
    </source>
</evidence>
<reference evidence="19 20" key="1">
    <citation type="submission" date="2020-03" db="EMBL/GenBank/DDBJ databases">
        <title>Dissostichus mawsoni Genome sequencing and assembly.</title>
        <authorList>
            <person name="Park H."/>
        </authorList>
    </citation>
    <scope>NUCLEOTIDE SEQUENCE [LARGE SCALE GENOMIC DNA]</scope>
    <source>
        <strain evidence="19">DM0001</strain>
        <tissue evidence="19">Muscle</tissue>
    </source>
</reference>
<dbReference type="InterPro" id="IPR016039">
    <property type="entry name" value="Thiolase-like"/>
</dbReference>
<feature type="domain" description="Thiolase N-terminal" evidence="17">
    <location>
        <begin position="648"/>
        <end position="906"/>
    </location>
</feature>
<dbReference type="Pfam" id="PF17098">
    <property type="entry name" value="Wtap"/>
    <property type="match status" value="1"/>
</dbReference>
<comment type="similarity">
    <text evidence="3">Belongs to the fl(2)d family.</text>
</comment>
<feature type="compositionally biased region" description="Polar residues" evidence="15">
    <location>
        <begin position="565"/>
        <end position="584"/>
    </location>
</feature>
<dbReference type="GO" id="GO:0005634">
    <property type="term" value="C:nucleus"/>
    <property type="evidence" value="ECO:0007669"/>
    <property type="project" value="UniProtKB-SubCell"/>
</dbReference>
<dbReference type="Gene3D" id="3.40.47.10">
    <property type="match status" value="2"/>
</dbReference>
<dbReference type="FunFam" id="3.40.47.10:FF:000010">
    <property type="entry name" value="Acetyl-CoA acetyltransferase (Thiolase)"/>
    <property type="match status" value="1"/>
</dbReference>
<keyword evidence="8" id="KW-0508">mRNA splicing</keyword>
<feature type="compositionally biased region" description="Basic and acidic residues" evidence="15">
    <location>
        <begin position="526"/>
        <end position="536"/>
    </location>
</feature>
<comment type="pathway">
    <text evidence="2">Lipid metabolism.</text>
</comment>
<dbReference type="GO" id="GO:0000381">
    <property type="term" value="P:regulation of alternative mRNA splicing, via spliceosome"/>
    <property type="evidence" value="ECO:0007669"/>
    <property type="project" value="InterPro"/>
</dbReference>
<evidence type="ECO:0000256" key="2">
    <source>
        <dbReference type="ARBA" id="ARBA00005189"/>
    </source>
</evidence>
<dbReference type="SUPFAM" id="SSF53901">
    <property type="entry name" value="Thiolase-like"/>
    <property type="match status" value="2"/>
</dbReference>
<dbReference type="CDD" id="cd00751">
    <property type="entry name" value="thiolase"/>
    <property type="match status" value="1"/>
</dbReference>
<evidence type="ECO:0000256" key="15">
    <source>
        <dbReference type="SAM" id="MobiDB-lite"/>
    </source>
</evidence>
<evidence type="ECO:0000256" key="14">
    <source>
        <dbReference type="SAM" id="Coils"/>
    </source>
</evidence>
<gene>
    <name evidence="19" type="ORF">F7725_019664</name>
</gene>
<evidence type="ECO:0000259" key="18">
    <source>
        <dbReference type="Pfam" id="PF02803"/>
    </source>
</evidence>
<feature type="coiled-coil region" evidence="14">
    <location>
        <begin position="321"/>
        <end position="348"/>
    </location>
</feature>
<feature type="compositionally biased region" description="Polar residues" evidence="15">
    <location>
        <begin position="598"/>
        <end position="639"/>
    </location>
</feature>
<dbReference type="PANTHER" id="PTHR18919:SF107">
    <property type="entry name" value="ACETYL-COA ACETYLTRANSFERASE, CYTOSOLIC"/>
    <property type="match status" value="1"/>
</dbReference>
<dbReference type="InterPro" id="IPR020610">
    <property type="entry name" value="Thiolase_AS"/>
</dbReference>
<keyword evidence="14" id="KW-0175">Coiled coil</keyword>
<dbReference type="InterPro" id="IPR020617">
    <property type="entry name" value="Thiolase_C"/>
</dbReference>
<comment type="similarity">
    <text evidence="4">Belongs to the thiolase-like superfamily. Thiolase family.</text>
</comment>
<organism evidence="19 20">
    <name type="scientific">Dissostichus mawsoni</name>
    <name type="common">Antarctic cod</name>
    <dbReference type="NCBI Taxonomy" id="36200"/>
    <lineage>
        <taxon>Eukaryota</taxon>
        <taxon>Metazoa</taxon>
        <taxon>Chordata</taxon>
        <taxon>Craniata</taxon>
        <taxon>Vertebrata</taxon>
        <taxon>Euteleostomi</taxon>
        <taxon>Actinopterygii</taxon>
        <taxon>Neopterygii</taxon>
        <taxon>Teleostei</taxon>
        <taxon>Neoteleostei</taxon>
        <taxon>Acanthomorphata</taxon>
        <taxon>Eupercaria</taxon>
        <taxon>Perciformes</taxon>
        <taxon>Notothenioidei</taxon>
        <taxon>Nototheniidae</taxon>
        <taxon>Dissostichus</taxon>
    </lineage>
</organism>
<sequence length="1083" mass="116453">MQGILVSTGSDTKASTLLVEPSQPQPDPCTATVAADILSFIFWKEPKSRLMASISSPTTRDTDGERFVQKIEWLMWPPPLNFRAGWRATCAVTSPKIQAKHMQKCLLIFLLCNIEVVHICGMVLAVVQLHDLCVDAGLQGSIVVGQVRESVLLPRYSHQPRFRFLKPLRSERSVSLLLSGSLCSSSRAEPFCPAVSDEDDDFKMTNEEPLPKKVRLSESDMKTLTREELCTRDVSPDAFSLLPLFAVLANDVPGLKESEEKLKQQQQESARRENILVMRLATKEQEMQECTTQIQYLKQVQQPSAAQLRSSMVDPAINLFFLKMKAELEQTKDKLEQAQNELSAWKFTPDSQTGKKLMAKCRMLIQENQELGRQMSQGRIAQLEAELALQKKYSEELKSSQDELNDFIIQLDEEVEGMQSTILVLQQQLKDSRQQLSQNQGPLDGAGPSRTSPSASCSSAEPSAQPEPPSASSEPAGKDYGRVSNGPSNGNSSQRSETATPSLYREVSSTEEDFPMSPMVSSPGETETKLSNHSEEASGSQTAAGRVAGPSGFGSQLSAGYESVDSPTGSETSLTQHSNDTDSTTDPHEDKAAMVTKGTRTAGSRHAQNGLDSGSATRQCQQSPAQSRHSGITTPAKQRSIKMNTESVVIVSAARTPIGSLNGALSTVKLPELCSLVIKDVLKRAEVKPEEVSEVIMGHVLTAGQGQNPARQASVAAGIPYPVPAWSCQMVCGSGLKAVCLGAQSILTGESTVVVAGGMESMSQAPHTLRMREGVKMGDASLQDSMVADGLTDAFHGYHMGLTAENVAEQWKVSREEQDQFAVRSQNKTEAAQKAGHFDQEIVPVTVSSRKGPVEVKVDEFPRHGSSTESMAKLRPCFIKGSGTVTAGNSSGINDGAAATVLMSQSQAARRGLKPMARIVTWAQAGLDPSIMGTGPIPAIRKAVEKAGWQLDQVDLFEINEAFSAQSVAVVNELGLNADKVNVSGGAISLGHPIGMSGCRVLVTLLHALQRTGGSKGVASLCIGGGMGIAIDPDCTASWYDCPPSFCSGNSLMRSSIRRMVIAASVANLRLFVFTMVGSYTPA</sequence>
<protein>
    <recommendedName>
        <fullName evidence="5">Pre-mRNA-splicing regulator WTAP</fullName>
    </recommendedName>
    <alternativeName>
        <fullName evidence="13">Female-lethal(2)D homolog</fullName>
    </alternativeName>
    <alternativeName>
        <fullName evidence="12">WT1-associated protein</fullName>
    </alternativeName>
    <alternativeName>
        <fullName evidence="11">Wilms tumor 1-associating protein</fullName>
    </alternativeName>
</protein>
<keyword evidence="16" id="KW-0812">Transmembrane</keyword>
<dbReference type="EMBL" id="JAAKFY010000011">
    <property type="protein sequence ID" value="KAF3849945.1"/>
    <property type="molecule type" value="Genomic_DNA"/>
</dbReference>
<accession>A0A7J5YKG3</accession>
<dbReference type="Pfam" id="PF02803">
    <property type="entry name" value="Thiolase_C"/>
    <property type="match status" value="1"/>
</dbReference>
<evidence type="ECO:0000256" key="12">
    <source>
        <dbReference type="ARBA" id="ARBA00032703"/>
    </source>
</evidence>
<evidence type="ECO:0000256" key="16">
    <source>
        <dbReference type="SAM" id="Phobius"/>
    </source>
</evidence>
<evidence type="ECO:0000256" key="4">
    <source>
        <dbReference type="ARBA" id="ARBA00010982"/>
    </source>
</evidence>
<feature type="compositionally biased region" description="Low complexity" evidence="15">
    <location>
        <begin position="448"/>
        <end position="475"/>
    </location>
</feature>